<reference evidence="2" key="1">
    <citation type="submission" date="2020-01" db="EMBL/GenBank/DDBJ databases">
        <authorList>
            <person name="Feng Z.H.Z."/>
        </authorList>
    </citation>
    <scope>NUCLEOTIDE SEQUENCE</scope>
    <source>
        <strain evidence="2">CBS107.38</strain>
    </source>
</reference>
<comment type="caution">
    <text evidence="2">The sequence shown here is derived from an EMBL/GenBank/DDBJ whole genome shotgun (WGS) entry which is preliminary data.</text>
</comment>
<dbReference type="RefSeq" id="XP_038791993.1">
    <property type="nucleotide sequence ID" value="XM_038926137.1"/>
</dbReference>
<protein>
    <submittedName>
        <fullName evidence="2">Uncharacterized protein</fullName>
    </submittedName>
</protein>
<dbReference type="Proteomes" id="UP000596902">
    <property type="component" value="Unassembled WGS sequence"/>
</dbReference>
<dbReference type="EMBL" id="JAAABM010000001">
    <property type="protein sequence ID" value="KAF7682114.1"/>
    <property type="molecule type" value="Genomic_DNA"/>
</dbReference>
<dbReference type="AlphaFoldDB" id="A0A8H7BII8"/>
<keyword evidence="3" id="KW-1185">Reference proteome</keyword>
<accession>A0A8H7BII8</accession>
<sequence>MFGHDTIITKAQSAMQELPNPPPTPKKQVEPSKCQQSSKNFKRRRLQTGKVAFGKIERRAREASEGVHS</sequence>
<proteinExistence type="predicted"/>
<gene>
    <name evidence="2" type="ORF">GT037_001090</name>
</gene>
<evidence type="ECO:0000313" key="2">
    <source>
        <dbReference type="EMBL" id="KAF7682114.1"/>
    </source>
</evidence>
<name>A0A8H7BII8_9PLEO</name>
<feature type="region of interest" description="Disordered" evidence="1">
    <location>
        <begin position="1"/>
        <end position="46"/>
    </location>
</feature>
<dbReference type="GeneID" id="62199315"/>
<evidence type="ECO:0000313" key="3">
    <source>
        <dbReference type="Proteomes" id="UP000596902"/>
    </source>
</evidence>
<organism evidence="2 3">
    <name type="scientific">Alternaria burnsii</name>
    <dbReference type="NCBI Taxonomy" id="1187904"/>
    <lineage>
        <taxon>Eukaryota</taxon>
        <taxon>Fungi</taxon>
        <taxon>Dikarya</taxon>
        <taxon>Ascomycota</taxon>
        <taxon>Pezizomycotina</taxon>
        <taxon>Dothideomycetes</taxon>
        <taxon>Pleosporomycetidae</taxon>
        <taxon>Pleosporales</taxon>
        <taxon>Pleosporineae</taxon>
        <taxon>Pleosporaceae</taxon>
        <taxon>Alternaria</taxon>
        <taxon>Alternaria sect. Alternaria</taxon>
    </lineage>
</organism>
<evidence type="ECO:0000256" key="1">
    <source>
        <dbReference type="SAM" id="MobiDB-lite"/>
    </source>
</evidence>
<reference evidence="2" key="2">
    <citation type="submission" date="2020-08" db="EMBL/GenBank/DDBJ databases">
        <title>Draft Genome Sequence of Cumin Blight Pathogen Alternaria burnsii.</title>
        <authorList>
            <person name="Feng Z."/>
        </authorList>
    </citation>
    <scope>NUCLEOTIDE SEQUENCE</scope>
    <source>
        <strain evidence="2">CBS107.38</strain>
    </source>
</reference>